<dbReference type="InterPro" id="IPR051401">
    <property type="entry name" value="GtrA_CellWall_Glycosyl"/>
</dbReference>
<proteinExistence type="inferred from homology"/>
<dbReference type="EMBL" id="LJFS01000013">
    <property type="protein sequence ID" value="KPG33855.1"/>
    <property type="molecule type" value="Genomic_DNA"/>
</dbReference>
<dbReference type="STRING" id="83262.BAB75_20590"/>
<reference evidence="12 13" key="1">
    <citation type="submission" date="2015-09" db="EMBL/GenBank/DDBJ databases">
        <title>Genome Sequences of Mycobacterium immunogenum Isolates, Recuperated from a Chloraminated Drinking Water Distribution System Simulator Subjected to Episodes of Nitrification.</title>
        <authorList>
            <person name="Gomez-Alvarez V."/>
            <person name="Revetta R.P."/>
        </authorList>
    </citation>
    <scope>NUCLEOTIDE SEQUENCE [LARGE SCALE GENOMIC DNA]</scope>
    <source>
        <strain evidence="9 12">H008</strain>
        <strain evidence="10 13">H076</strain>
    </source>
</reference>
<comment type="caution">
    <text evidence="11">The sequence shown here is derived from an EMBL/GenBank/DDBJ whole genome shotgun (WGS) entry which is preliminary data.</text>
</comment>
<sequence length="242" mass="27090">MSFADATIARLPRFIRPVAERHHELIKFGIVGATTFIIDSGIFYALKLTVLESKPLTAKIISGIIAVIASYILNREWSFRDRGGRERHHEALLFFAFSGMGVIIAMIPLWVSSYIFELRVPNVSLTVENIADFISAYIIGNLLQMAFRFWAFRRWVFPDEFARHPDQPVALVTTEPVDEEDPENVTPLHPHPGLPNSATVHHGTEVGRGLYGSAHHVAGGRSRPRPVERLSPSSEPRVSKTS</sequence>
<evidence type="ECO:0000256" key="5">
    <source>
        <dbReference type="ARBA" id="ARBA00023136"/>
    </source>
</evidence>
<dbReference type="Pfam" id="PF04138">
    <property type="entry name" value="GtrA_DPMS_TM"/>
    <property type="match status" value="1"/>
</dbReference>
<evidence type="ECO:0000256" key="4">
    <source>
        <dbReference type="ARBA" id="ARBA00022989"/>
    </source>
</evidence>
<dbReference type="EMBL" id="LJFO01000014">
    <property type="protein sequence ID" value="KPG05821.1"/>
    <property type="molecule type" value="Genomic_DNA"/>
</dbReference>
<dbReference type="AlphaFoldDB" id="A0A0N0KNL3"/>
<feature type="transmembrane region" description="Helical" evidence="7">
    <location>
        <begin position="25"/>
        <end position="44"/>
    </location>
</feature>
<evidence type="ECO:0000256" key="7">
    <source>
        <dbReference type="SAM" id="Phobius"/>
    </source>
</evidence>
<keyword evidence="13" id="KW-1185">Reference proteome</keyword>
<keyword evidence="3 7" id="KW-0812">Transmembrane</keyword>
<dbReference type="Proteomes" id="UP000037962">
    <property type="component" value="Unassembled WGS sequence"/>
</dbReference>
<dbReference type="PANTHER" id="PTHR38459">
    <property type="entry name" value="PROPHAGE BACTOPRENOL-LINKED GLUCOSE TRANSLOCASE HOMOLOG"/>
    <property type="match status" value="1"/>
</dbReference>
<protein>
    <recommendedName>
        <fullName evidence="8">GtrA/DPMS transmembrane domain-containing protein</fullName>
    </recommendedName>
</protein>
<evidence type="ECO:0000256" key="1">
    <source>
        <dbReference type="ARBA" id="ARBA00004141"/>
    </source>
</evidence>
<keyword evidence="4 7" id="KW-1133">Transmembrane helix</keyword>
<evidence type="ECO:0000313" key="11">
    <source>
        <dbReference type="EMBL" id="OAT70773.1"/>
    </source>
</evidence>
<keyword evidence="5 7" id="KW-0472">Membrane</keyword>
<feature type="transmembrane region" description="Helical" evidence="7">
    <location>
        <begin position="93"/>
        <end position="113"/>
    </location>
</feature>
<feature type="compositionally biased region" description="Polar residues" evidence="6">
    <location>
        <begin position="231"/>
        <end position="242"/>
    </location>
</feature>
<dbReference type="PANTHER" id="PTHR38459:SF1">
    <property type="entry name" value="PROPHAGE BACTOPRENOL-LINKED GLUCOSE TRANSLOCASE HOMOLOG"/>
    <property type="match status" value="1"/>
</dbReference>
<dbReference type="Proteomes" id="UP000037843">
    <property type="component" value="Unassembled WGS sequence"/>
</dbReference>
<dbReference type="EMBL" id="LQYE01000001">
    <property type="protein sequence ID" value="OAT70773.1"/>
    <property type="molecule type" value="Genomic_DNA"/>
</dbReference>
<feature type="transmembrane region" description="Helical" evidence="7">
    <location>
        <begin position="56"/>
        <end position="73"/>
    </location>
</feature>
<evidence type="ECO:0000313" key="12">
    <source>
        <dbReference type="Proteomes" id="UP000037843"/>
    </source>
</evidence>
<evidence type="ECO:0000313" key="13">
    <source>
        <dbReference type="Proteomes" id="UP000037962"/>
    </source>
</evidence>
<dbReference type="Proteomes" id="UP000186919">
    <property type="component" value="Unassembled WGS sequence"/>
</dbReference>
<dbReference type="KEGG" id="miz:BAB75_20590"/>
<evidence type="ECO:0000313" key="14">
    <source>
        <dbReference type="Proteomes" id="UP000186919"/>
    </source>
</evidence>
<organism evidence="11 14">
    <name type="scientific">Mycobacteroides immunogenum</name>
    <dbReference type="NCBI Taxonomy" id="83262"/>
    <lineage>
        <taxon>Bacteria</taxon>
        <taxon>Bacillati</taxon>
        <taxon>Actinomycetota</taxon>
        <taxon>Actinomycetes</taxon>
        <taxon>Mycobacteriales</taxon>
        <taxon>Mycobacteriaceae</taxon>
        <taxon>Mycobacteroides</taxon>
    </lineage>
</organism>
<dbReference type="GO" id="GO:0000271">
    <property type="term" value="P:polysaccharide biosynthetic process"/>
    <property type="evidence" value="ECO:0007669"/>
    <property type="project" value="InterPro"/>
</dbReference>
<dbReference type="GeneID" id="45766261"/>
<gene>
    <name evidence="9" type="ORF">AN908_22345</name>
    <name evidence="10" type="ORF">AN912_12710</name>
    <name evidence="11" type="ORF">AWB85_05575</name>
</gene>
<evidence type="ECO:0000256" key="2">
    <source>
        <dbReference type="ARBA" id="ARBA00009399"/>
    </source>
</evidence>
<evidence type="ECO:0000313" key="10">
    <source>
        <dbReference type="EMBL" id="KPG33855.1"/>
    </source>
</evidence>
<comment type="subcellular location">
    <subcellularLocation>
        <location evidence="1">Membrane</location>
        <topology evidence="1">Multi-pass membrane protein</topology>
    </subcellularLocation>
</comment>
<comment type="similarity">
    <text evidence="2">Belongs to the GtrA family.</text>
</comment>
<dbReference type="OrthoDB" id="9807815at2"/>
<dbReference type="RefSeq" id="WP_043077717.1">
    <property type="nucleotide sequence ID" value="NZ_CP011530.1"/>
</dbReference>
<accession>A0A0N0KNL3</accession>
<feature type="region of interest" description="Disordered" evidence="6">
    <location>
        <begin position="175"/>
        <end position="242"/>
    </location>
</feature>
<name>A0A0N0KNL3_9MYCO</name>
<reference evidence="11 14" key="2">
    <citation type="submission" date="2016-01" db="EMBL/GenBank/DDBJ databases">
        <title>Mycobacterium immunogenum strain CD11_6 genome sequencing and assembly.</title>
        <authorList>
            <person name="Kaur G."/>
            <person name="Nair G.R."/>
            <person name="Mayilraj S."/>
        </authorList>
    </citation>
    <scope>NUCLEOTIDE SEQUENCE [LARGE SCALE GENOMIC DNA]</scope>
    <source>
        <strain evidence="11 14">CD11-6</strain>
    </source>
</reference>
<evidence type="ECO:0000256" key="6">
    <source>
        <dbReference type="SAM" id="MobiDB-lite"/>
    </source>
</evidence>
<dbReference type="InterPro" id="IPR007267">
    <property type="entry name" value="GtrA_DPMS_TM"/>
</dbReference>
<feature type="domain" description="GtrA/DPMS transmembrane" evidence="8">
    <location>
        <begin position="27"/>
        <end position="157"/>
    </location>
</feature>
<evidence type="ECO:0000256" key="3">
    <source>
        <dbReference type="ARBA" id="ARBA00022692"/>
    </source>
</evidence>
<dbReference type="GO" id="GO:0005886">
    <property type="term" value="C:plasma membrane"/>
    <property type="evidence" value="ECO:0007669"/>
    <property type="project" value="TreeGrafter"/>
</dbReference>
<evidence type="ECO:0000259" key="8">
    <source>
        <dbReference type="Pfam" id="PF04138"/>
    </source>
</evidence>
<evidence type="ECO:0000313" key="9">
    <source>
        <dbReference type="EMBL" id="KPG05821.1"/>
    </source>
</evidence>
<feature type="transmembrane region" description="Helical" evidence="7">
    <location>
        <begin position="133"/>
        <end position="151"/>
    </location>
</feature>